<proteinExistence type="predicted"/>
<name>A0ACB9WHG4_CHAAC</name>
<keyword evidence="2" id="KW-1185">Reference proteome</keyword>
<evidence type="ECO:0000313" key="2">
    <source>
        <dbReference type="Proteomes" id="UP001057452"/>
    </source>
</evidence>
<sequence length="228" mass="26365">MTALTDSDEEEEPSDAEQSDEEQPVDTLCVLLERIELLHQGTDSEKRESLQLLLENRDEFGQKSLFLWRLIRAYCDVHDVSSTLEEKKTHAETGKRVEQIKNGYIFKDHLDKAIELKPQDPLSYYLLGRWCYAVAQLSWMRGKLLLRYLETLQVPTVEDALNHFLKVENIQPGYSKVNYVFLTKCYKDLGQREKARQMCEAACSMHAVSKEDEDSQKELDVLCPALGM</sequence>
<accession>A0ACB9WHG4</accession>
<organism evidence="1 2">
    <name type="scientific">Chaenocephalus aceratus</name>
    <name type="common">Blackfin icefish</name>
    <name type="synonym">Chaenichthys aceratus</name>
    <dbReference type="NCBI Taxonomy" id="36190"/>
    <lineage>
        <taxon>Eukaryota</taxon>
        <taxon>Metazoa</taxon>
        <taxon>Chordata</taxon>
        <taxon>Craniata</taxon>
        <taxon>Vertebrata</taxon>
        <taxon>Euteleostomi</taxon>
        <taxon>Actinopterygii</taxon>
        <taxon>Neopterygii</taxon>
        <taxon>Teleostei</taxon>
        <taxon>Neoteleostei</taxon>
        <taxon>Acanthomorphata</taxon>
        <taxon>Eupercaria</taxon>
        <taxon>Perciformes</taxon>
        <taxon>Notothenioidei</taxon>
        <taxon>Channichthyidae</taxon>
        <taxon>Chaenocephalus</taxon>
    </lineage>
</organism>
<protein>
    <submittedName>
        <fullName evidence="1">Uncharacterized protein</fullName>
    </submittedName>
</protein>
<dbReference type="Proteomes" id="UP001057452">
    <property type="component" value="Chromosome 22"/>
</dbReference>
<comment type="caution">
    <text evidence="1">The sequence shown here is derived from an EMBL/GenBank/DDBJ whole genome shotgun (WGS) entry which is preliminary data.</text>
</comment>
<gene>
    <name evidence="1" type="ORF">KUCAC02_023996</name>
</gene>
<evidence type="ECO:0000313" key="1">
    <source>
        <dbReference type="EMBL" id="KAI4812626.1"/>
    </source>
</evidence>
<reference evidence="1" key="1">
    <citation type="submission" date="2022-05" db="EMBL/GenBank/DDBJ databases">
        <title>Chromosome-level genome of Chaenocephalus aceratus.</title>
        <authorList>
            <person name="Park H."/>
        </authorList>
    </citation>
    <scope>NUCLEOTIDE SEQUENCE</scope>
    <source>
        <strain evidence="1">KU_202001</strain>
    </source>
</reference>
<dbReference type="EMBL" id="CM043806">
    <property type="protein sequence ID" value="KAI4812626.1"/>
    <property type="molecule type" value="Genomic_DNA"/>
</dbReference>